<dbReference type="EMBL" id="KZ825158">
    <property type="protein sequence ID" value="PYI17308.1"/>
    <property type="molecule type" value="Genomic_DNA"/>
</dbReference>
<organism evidence="2 3">
    <name type="scientific">Aspergillus violaceofuscus (strain CBS 115571)</name>
    <dbReference type="NCBI Taxonomy" id="1450538"/>
    <lineage>
        <taxon>Eukaryota</taxon>
        <taxon>Fungi</taxon>
        <taxon>Dikarya</taxon>
        <taxon>Ascomycota</taxon>
        <taxon>Pezizomycotina</taxon>
        <taxon>Eurotiomycetes</taxon>
        <taxon>Eurotiomycetidae</taxon>
        <taxon>Eurotiales</taxon>
        <taxon>Aspergillaceae</taxon>
        <taxon>Aspergillus</taxon>
    </lineage>
</organism>
<feature type="region of interest" description="Disordered" evidence="1">
    <location>
        <begin position="1"/>
        <end position="70"/>
    </location>
</feature>
<reference evidence="2 3" key="1">
    <citation type="submission" date="2018-02" db="EMBL/GenBank/DDBJ databases">
        <title>The genomes of Aspergillus section Nigri reveals drivers in fungal speciation.</title>
        <authorList>
            <consortium name="DOE Joint Genome Institute"/>
            <person name="Vesth T.C."/>
            <person name="Nybo J."/>
            <person name="Theobald S."/>
            <person name="Brandl J."/>
            <person name="Frisvad J.C."/>
            <person name="Nielsen K.F."/>
            <person name="Lyhne E.K."/>
            <person name="Kogle M.E."/>
            <person name="Kuo A."/>
            <person name="Riley R."/>
            <person name="Clum A."/>
            <person name="Nolan M."/>
            <person name="Lipzen A."/>
            <person name="Salamov A."/>
            <person name="Henrissat B."/>
            <person name="Wiebenga A."/>
            <person name="De vries R.P."/>
            <person name="Grigoriev I.V."/>
            <person name="Mortensen U.H."/>
            <person name="Andersen M.R."/>
            <person name="Baker S.E."/>
        </authorList>
    </citation>
    <scope>NUCLEOTIDE SEQUENCE [LARGE SCALE GENOMIC DNA]</scope>
    <source>
        <strain evidence="2 3">CBS 115571</strain>
    </source>
</reference>
<gene>
    <name evidence="2" type="ORF">BO99DRAFT_444823</name>
</gene>
<dbReference type="AlphaFoldDB" id="A0A2V5H0F1"/>
<feature type="compositionally biased region" description="Basic and acidic residues" evidence="1">
    <location>
        <begin position="46"/>
        <end position="56"/>
    </location>
</feature>
<protein>
    <submittedName>
        <fullName evidence="2">Uncharacterized protein</fullName>
    </submittedName>
</protein>
<keyword evidence="3" id="KW-1185">Reference proteome</keyword>
<sequence>MARTKSKKEMQNNVEACSKLKPKPKPKPNNDAQGKNGSALGKRRFRDTQSDDDKKMPTLTLKGKQKRARLLEKKRPPAAIVVSAPELQTRVAFTFAELCAAAADDTPDAADHAQFDRFLAKVHETVEGFTEEDYCIYWEYGDGDARAKYKVTNPSSWRAAMLEMRDGGCFTIELKLKQEAEGAPFLAHRQAKMEDDSIIHRLMIRNDEQPPLRTFQCGDIGAALLPFAKRDRVAASVPDWYGSDRSIGSCSPVQGTSNDGQMINPDRTAALANREV</sequence>
<evidence type="ECO:0000313" key="2">
    <source>
        <dbReference type="EMBL" id="PYI17308.1"/>
    </source>
</evidence>
<proteinExistence type="predicted"/>
<dbReference type="Proteomes" id="UP000249829">
    <property type="component" value="Unassembled WGS sequence"/>
</dbReference>
<name>A0A2V5H0F1_ASPV1</name>
<accession>A0A2V5H0F1</accession>
<evidence type="ECO:0000256" key="1">
    <source>
        <dbReference type="SAM" id="MobiDB-lite"/>
    </source>
</evidence>
<evidence type="ECO:0000313" key="3">
    <source>
        <dbReference type="Proteomes" id="UP000249829"/>
    </source>
</evidence>